<feature type="compositionally biased region" description="Polar residues" evidence="1">
    <location>
        <begin position="282"/>
        <end position="293"/>
    </location>
</feature>
<feature type="region of interest" description="Disordered" evidence="1">
    <location>
        <begin position="156"/>
        <end position="293"/>
    </location>
</feature>
<evidence type="ECO:0000313" key="3">
    <source>
        <dbReference type="Proteomes" id="UP000006281"/>
    </source>
</evidence>
<feature type="compositionally biased region" description="Pro residues" evidence="1">
    <location>
        <begin position="165"/>
        <end position="177"/>
    </location>
</feature>
<dbReference type="RefSeq" id="WP_015105477.1">
    <property type="nucleotide sequence ID" value="NC_019673.1"/>
</dbReference>
<reference evidence="2 3" key="1">
    <citation type="journal article" date="2012" name="BMC Genomics">
        <title>Complete genome sequence of Saccharothrix espanaensis DSM 44229T and comparison to the other completely sequenced Pseudonocardiaceae.</title>
        <authorList>
            <person name="Strobel T."/>
            <person name="Al-Dilaimi A."/>
            <person name="Blom J."/>
            <person name="Gessner A."/>
            <person name="Kalinowski J."/>
            <person name="Luzhetska M."/>
            <person name="Puhler A."/>
            <person name="Szczepanowski R."/>
            <person name="Bechthold A."/>
            <person name="Ruckert C."/>
        </authorList>
    </citation>
    <scope>NUCLEOTIDE SEQUENCE [LARGE SCALE GENOMIC DNA]</scope>
    <source>
        <strain evidence="3">ATCC 51144 / DSM 44229 / JCM 9112 / NBRC 15066 / NRRL 15764</strain>
    </source>
</reference>
<evidence type="ECO:0000313" key="2">
    <source>
        <dbReference type="EMBL" id="CCH35370.1"/>
    </source>
</evidence>
<dbReference type="eggNOG" id="ENOG5031QP2">
    <property type="taxonomic scope" value="Bacteria"/>
</dbReference>
<proteinExistence type="predicted"/>
<dbReference type="KEGG" id="sesp:BN6_81530"/>
<evidence type="ECO:0000256" key="1">
    <source>
        <dbReference type="SAM" id="MobiDB-lite"/>
    </source>
</evidence>
<accession>K0K510</accession>
<dbReference type="HOGENOM" id="CLU_949590_0_0_11"/>
<protein>
    <submittedName>
        <fullName evidence="2">Putative secreted protein</fullName>
    </submittedName>
</protein>
<dbReference type="EMBL" id="HE804045">
    <property type="protein sequence ID" value="CCH35370.1"/>
    <property type="molecule type" value="Genomic_DNA"/>
</dbReference>
<dbReference type="OrthoDB" id="3699976at2"/>
<dbReference type="PATRIC" id="fig|1179773.3.peg.8228"/>
<feature type="compositionally biased region" description="Low complexity" evidence="1">
    <location>
        <begin position="178"/>
        <end position="192"/>
    </location>
</feature>
<sequence>MAVPDAVRRSGSLLLRALAVGGLATTAWLLGTGAAAAEDQNHPDEVSTTLDVVNIAIDPPRTATAELLDVIFTEHLAQPVVLEPSMLAPVPVTPTVDAGQAVHMASPVTVAAAVPDDEPTSFSGGTEARADTRTGTVTNTLPAPVYEAKVAAKVAARQAAQQPQDVPPAPEPAPAPVQPVTVPQSPVTAIPQYAPPPAQATSDDEPAAEPLVTWENPEPAPTAPAPQQAPAPTAPTTASSCGHDSSNGGHRGGVIASATSQSGLIPPSVWSVEQREDGRSPGSVQGLPSTSPD</sequence>
<organism evidence="2 3">
    <name type="scientific">Saccharothrix espanaensis (strain ATCC 51144 / DSM 44229 / JCM 9112 / NBRC 15066 / NRRL 15764)</name>
    <dbReference type="NCBI Taxonomy" id="1179773"/>
    <lineage>
        <taxon>Bacteria</taxon>
        <taxon>Bacillati</taxon>
        <taxon>Actinomycetota</taxon>
        <taxon>Actinomycetes</taxon>
        <taxon>Pseudonocardiales</taxon>
        <taxon>Pseudonocardiaceae</taxon>
        <taxon>Saccharothrix</taxon>
    </lineage>
</organism>
<feature type="compositionally biased region" description="Pro residues" evidence="1">
    <location>
        <begin position="218"/>
        <end position="233"/>
    </location>
</feature>
<gene>
    <name evidence="2" type="ordered locus">BN6_81530</name>
</gene>
<dbReference type="BioCyc" id="SESP1179773:BN6_RS39470-MONOMER"/>
<dbReference type="AlphaFoldDB" id="K0K510"/>
<keyword evidence="3" id="KW-1185">Reference proteome</keyword>
<dbReference type="Proteomes" id="UP000006281">
    <property type="component" value="Chromosome"/>
</dbReference>
<feature type="compositionally biased region" description="Polar residues" evidence="1">
    <location>
        <begin position="239"/>
        <end position="248"/>
    </location>
</feature>
<name>K0K510_SACES</name>